<dbReference type="SUPFAM" id="SSF81301">
    <property type="entry name" value="Nucleotidyltransferase"/>
    <property type="match status" value="1"/>
</dbReference>
<comment type="similarity">
    <text evidence="1 2">Belongs to the Iojap/RsfS family.</text>
</comment>
<comment type="subcellular location">
    <subcellularLocation>
        <location evidence="2">Cytoplasm</location>
    </subcellularLocation>
</comment>
<dbReference type="Gene3D" id="3.30.460.10">
    <property type="entry name" value="Beta Polymerase, domain 2"/>
    <property type="match status" value="1"/>
</dbReference>
<keyword evidence="2" id="KW-0810">Translation regulation</keyword>
<comment type="function">
    <text evidence="2">Functions as a ribosomal silencing factor. Interacts with ribosomal protein uL14 (rplN), blocking formation of intersubunit bridge B8. Prevents association of the 30S and 50S ribosomal subunits and the formation of functional ribosomes, thus repressing translation.</text>
</comment>
<dbReference type="PANTHER" id="PTHR21043:SF0">
    <property type="entry name" value="MITOCHONDRIAL ASSEMBLY OF RIBOSOMAL LARGE SUBUNIT PROTEIN 1"/>
    <property type="match status" value="1"/>
</dbReference>
<dbReference type="PANTHER" id="PTHR21043">
    <property type="entry name" value="IOJAP SUPERFAMILY ORTHOLOG"/>
    <property type="match status" value="1"/>
</dbReference>
<comment type="caution">
    <text evidence="3">The sequence shown here is derived from an EMBL/GenBank/DDBJ whole genome shotgun (WGS) entry which is preliminary data.</text>
</comment>
<proteinExistence type="inferred from homology"/>
<dbReference type="GO" id="GO:0043023">
    <property type="term" value="F:ribosomal large subunit binding"/>
    <property type="evidence" value="ECO:0007669"/>
    <property type="project" value="TreeGrafter"/>
</dbReference>
<keyword evidence="2" id="KW-0678">Repressor</keyword>
<dbReference type="GO" id="GO:0017148">
    <property type="term" value="P:negative regulation of translation"/>
    <property type="evidence" value="ECO:0007669"/>
    <property type="project" value="UniProtKB-UniRule"/>
</dbReference>
<dbReference type="NCBIfam" id="TIGR00090">
    <property type="entry name" value="rsfS_iojap_ybeB"/>
    <property type="match status" value="1"/>
</dbReference>
<dbReference type="InterPro" id="IPR004394">
    <property type="entry name" value="Iojap/RsfS/C7orf30"/>
</dbReference>
<comment type="subunit">
    <text evidence="2">Interacts with ribosomal protein uL14 (rplN).</text>
</comment>
<reference evidence="3" key="1">
    <citation type="journal article" date="2020" name="mSystems">
        <title>Genome- and Community-Level Interaction Insights into Carbon Utilization and Element Cycling Functions of Hydrothermarchaeota in Hydrothermal Sediment.</title>
        <authorList>
            <person name="Zhou Z."/>
            <person name="Liu Y."/>
            <person name="Xu W."/>
            <person name="Pan J."/>
            <person name="Luo Z.H."/>
            <person name="Li M."/>
        </authorList>
    </citation>
    <scope>NUCLEOTIDE SEQUENCE [LARGE SCALE GENOMIC DNA]</scope>
    <source>
        <strain evidence="3">SpSt-289</strain>
    </source>
</reference>
<dbReference type="GO" id="GO:0090071">
    <property type="term" value="P:negative regulation of ribosome biogenesis"/>
    <property type="evidence" value="ECO:0007669"/>
    <property type="project" value="UniProtKB-UniRule"/>
</dbReference>
<sequence length="117" mass="13573">MESLQLAHRLVDIIEEKLATDIVLLDVHEQTSLTHYFIIATVDNERQAKAIEDELLEKLRLQQNLRPLTVDGVDGQGGGWSVLDYGDVIVHLFTEEMRRYYRLEELWSKAHVVVKML</sequence>
<dbReference type="EMBL" id="DSMG01000084">
    <property type="protein sequence ID" value="HDX31548.1"/>
    <property type="molecule type" value="Genomic_DNA"/>
</dbReference>
<dbReference type="GO" id="GO:0042256">
    <property type="term" value="P:cytosolic ribosome assembly"/>
    <property type="evidence" value="ECO:0007669"/>
    <property type="project" value="UniProtKB-UniRule"/>
</dbReference>
<evidence type="ECO:0000256" key="2">
    <source>
        <dbReference type="HAMAP-Rule" id="MF_01477"/>
    </source>
</evidence>
<dbReference type="HAMAP" id="MF_01477">
    <property type="entry name" value="Iojap_RsfS"/>
    <property type="match status" value="1"/>
</dbReference>
<accession>A0A7C1JWL2</accession>
<dbReference type="AlphaFoldDB" id="A0A7C1JWL2"/>
<protein>
    <recommendedName>
        <fullName evidence="2">Ribosomal silencing factor RsfS</fullName>
    </recommendedName>
</protein>
<keyword evidence="2" id="KW-0963">Cytoplasm</keyword>
<dbReference type="InterPro" id="IPR043519">
    <property type="entry name" value="NT_sf"/>
</dbReference>
<name>A0A7C1JWL2_9CHLR</name>
<dbReference type="GO" id="GO:0005737">
    <property type="term" value="C:cytoplasm"/>
    <property type="evidence" value="ECO:0007669"/>
    <property type="project" value="UniProtKB-SubCell"/>
</dbReference>
<dbReference type="Pfam" id="PF02410">
    <property type="entry name" value="RsfS"/>
    <property type="match status" value="1"/>
</dbReference>
<gene>
    <name evidence="2 3" type="primary">rsfS</name>
    <name evidence="3" type="ORF">ENQ20_08630</name>
</gene>
<evidence type="ECO:0000313" key="3">
    <source>
        <dbReference type="EMBL" id="HDX31548.1"/>
    </source>
</evidence>
<evidence type="ECO:0000256" key="1">
    <source>
        <dbReference type="ARBA" id="ARBA00010574"/>
    </source>
</evidence>
<organism evidence="3">
    <name type="scientific">Caldilinea aerophila</name>
    <dbReference type="NCBI Taxonomy" id="133453"/>
    <lineage>
        <taxon>Bacteria</taxon>
        <taxon>Bacillati</taxon>
        <taxon>Chloroflexota</taxon>
        <taxon>Caldilineae</taxon>
        <taxon>Caldilineales</taxon>
        <taxon>Caldilineaceae</taxon>
        <taxon>Caldilinea</taxon>
    </lineage>
</organism>